<dbReference type="GeneID" id="8242842"/>
<dbReference type="InterPro" id="IPR016024">
    <property type="entry name" value="ARM-type_fold"/>
</dbReference>
<feature type="compositionally biased region" description="Gly residues" evidence="3">
    <location>
        <begin position="365"/>
        <end position="381"/>
    </location>
</feature>
<dbReference type="STRING" id="296587.C1E519"/>
<dbReference type="RefSeq" id="XP_002501556.1">
    <property type="nucleotide sequence ID" value="XM_002501510.1"/>
</dbReference>
<keyword evidence="2" id="KW-0067">ATP-binding</keyword>
<dbReference type="InterPro" id="IPR056980">
    <property type="entry name" value="ARM_RUK"/>
</dbReference>
<dbReference type="InterPro" id="IPR021133">
    <property type="entry name" value="HEAT_type_2"/>
</dbReference>
<feature type="compositionally biased region" description="Low complexity" evidence="3">
    <location>
        <begin position="542"/>
        <end position="563"/>
    </location>
</feature>
<reference evidence="5 6" key="1">
    <citation type="journal article" date="2009" name="Science">
        <title>Green evolution and dynamic adaptations revealed by genomes of the marine picoeukaryotes Micromonas.</title>
        <authorList>
            <person name="Worden A.Z."/>
            <person name="Lee J.H."/>
            <person name="Mock T."/>
            <person name="Rouze P."/>
            <person name="Simmons M.P."/>
            <person name="Aerts A.L."/>
            <person name="Allen A.E."/>
            <person name="Cuvelier M.L."/>
            <person name="Derelle E."/>
            <person name="Everett M.V."/>
            <person name="Foulon E."/>
            <person name="Grimwood J."/>
            <person name="Gundlach H."/>
            <person name="Henrissat B."/>
            <person name="Napoli C."/>
            <person name="McDonald S.M."/>
            <person name="Parker M.S."/>
            <person name="Rombauts S."/>
            <person name="Salamov A."/>
            <person name="Von Dassow P."/>
            <person name="Badger J.H."/>
            <person name="Coutinho P.M."/>
            <person name="Demir E."/>
            <person name="Dubchak I."/>
            <person name="Gentemann C."/>
            <person name="Eikrem W."/>
            <person name="Gready J.E."/>
            <person name="John U."/>
            <person name="Lanier W."/>
            <person name="Lindquist E.A."/>
            <person name="Lucas S."/>
            <person name="Mayer K.F."/>
            <person name="Moreau H."/>
            <person name="Not F."/>
            <person name="Otillar R."/>
            <person name="Panaud O."/>
            <person name="Pangilinan J."/>
            <person name="Paulsen I."/>
            <person name="Piegu B."/>
            <person name="Poliakov A."/>
            <person name="Robbens S."/>
            <person name="Schmutz J."/>
            <person name="Toulza E."/>
            <person name="Wyss T."/>
            <person name="Zelensky A."/>
            <person name="Zhou K."/>
            <person name="Armbrust E.V."/>
            <person name="Bhattacharya D."/>
            <person name="Goodenough U.W."/>
            <person name="Van de Peer Y."/>
            <person name="Grigoriev I.V."/>
        </authorList>
    </citation>
    <scope>NUCLEOTIDE SEQUENCE [LARGE SCALE GENOMIC DNA]</scope>
    <source>
        <strain evidence="6">RCC299 / NOUM17</strain>
    </source>
</reference>
<protein>
    <recommendedName>
        <fullName evidence="4">Protein kinase domain-containing protein</fullName>
    </recommendedName>
</protein>
<feature type="repeat" description="HEAT" evidence="1">
    <location>
        <begin position="782"/>
        <end position="819"/>
    </location>
</feature>
<dbReference type="InterPro" id="IPR056981">
    <property type="entry name" value="HEAT_ULK4_RUNKEL"/>
</dbReference>
<dbReference type="PROSITE" id="PS50011">
    <property type="entry name" value="PROTEIN_KINASE_DOM"/>
    <property type="match status" value="1"/>
</dbReference>
<dbReference type="GO" id="GO:0005524">
    <property type="term" value="F:ATP binding"/>
    <property type="evidence" value="ECO:0007669"/>
    <property type="project" value="UniProtKB-UniRule"/>
</dbReference>
<dbReference type="InterPro" id="IPR000719">
    <property type="entry name" value="Prot_kinase_dom"/>
</dbReference>
<keyword evidence="6" id="KW-1185">Reference proteome</keyword>
<dbReference type="Pfam" id="PF23606">
    <property type="entry name" value="HEAT_ULK4"/>
    <property type="match status" value="1"/>
</dbReference>
<feature type="region of interest" description="Disordered" evidence="3">
    <location>
        <begin position="341"/>
        <end position="596"/>
    </location>
</feature>
<evidence type="ECO:0000256" key="2">
    <source>
        <dbReference type="PROSITE-ProRule" id="PRU10141"/>
    </source>
</evidence>
<feature type="region of interest" description="Disordered" evidence="3">
    <location>
        <begin position="1489"/>
        <end position="1532"/>
    </location>
</feature>
<dbReference type="Pfam" id="PF00069">
    <property type="entry name" value="Pkinase"/>
    <property type="match status" value="1"/>
</dbReference>
<dbReference type="PANTHER" id="PTHR46562">
    <property type="entry name" value="SERINE/THREONINE-KINASE ULK4-LIKE PROTEIN-RELATED"/>
    <property type="match status" value="1"/>
</dbReference>
<feature type="compositionally biased region" description="Low complexity" evidence="3">
    <location>
        <begin position="623"/>
        <end position="633"/>
    </location>
</feature>
<organism evidence="5 6">
    <name type="scientific">Micromonas commoda (strain RCC299 / NOUM17 / CCMP2709)</name>
    <name type="common">Picoplanktonic green alga</name>
    <dbReference type="NCBI Taxonomy" id="296587"/>
    <lineage>
        <taxon>Eukaryota</taxon>
        <taxon>Viridiplantae</taxon>
        <taxon>Chlorophyta</taxon>
        <taxon>Mamiellophyceae</taxon>
        <taxon>Mamiellales</taxon>
        <taxon>Mamiellaceae</taxon>
        <taxon>Micromonas</taxon>
    </lineage>
</organism>
<evidence type="ECO:0000313" key="5">
    <source>
        <dbReference type="EMBL" id="ACO62814.1"/>
    </source>
</evidence>
<dbReference type="CDD" id="cd14010">
    <property type="entry name" value="STKc_ULK4"/>
    <property type="match status" value="1"/>
</dbReference>
<dbReference type="InterPro" id="IPR044591">
    <property type="entry name" value="RUK"/>
</dbReference>
<dbReference type="GO" id="GO:0000914">
    <property type="term" value="P:phragmoplast assembly"/>
    <property type="evidence" value="ECO:0007669"/>
    <property type="project" value="InterPro"/>
</dbReference>
<dbReference type="Gene3D" id="1.25.10.10">
    <property type="entry name" value="Leucine-rich Repeat Variant"/>
    <property type="match status" value="2"/>
</dbReference>
<evidence type="ECO:0000313" key="6">
    <source>
        <dbReference type="Proteomes" id="UP000002009"/>
    </source>
</evidence>
<dbReference type="Pfam" id="PF24970">
    <property type="entry name" value="ARM_RUK"/>
    <property type="match status" value="1"/>
</dbReference>
<dbReference type="InParanoid" id="C1E519"/>
<dbReference type="FunCoup" id="C1E519">
    <property type="interactions" value="910"/>
</dbReference>
<dbReference type="SMART" id="SM00220">
    <property type="entry name" value="S_TKc"/>
    <property type="match status" value="1"/>
</dbReference>
<dbReference type="KEGG" id="mis:MICPUN_58236"/>
<gene>
    <name evidence="5" type="ORF">MICPUN_58236</name>
</gene>
<evidence type="ECO:0000259" key="4">
    <source>
        <dbReference type="PROSITE" id="PS50011"/>
    </source>
</evidence>
<feature type="compositionally biased region" description="Polar residues" evidence="3">
    <location>
        <begin position="391"/>
        <end position="400"/>
    </location>
</feature>
<dbReference type="InterPro" id="IPR017441">
    <property type="entry name" value="Protein_kinase_ATP_BS"/>
</dbReference>
<dbReference type="InterPro" id="IPR011989">
    <property type="entry name" value="ARM-like"/>
</dbReference>
<dbReference type="EMBL" id="CP001325">
    <property type="protein sequence ID" value="ACO62814.1"/>
    <property type="molecule type" value="Genomic_DNA"/>
</dbReference>
<feature type="compositionally biased region" description="Gly residues" evidence="3">
    <location>
        <begin position="1499"/>
        <end position="1515"/>
    </location>
</feature>
<feature type="region of interest" description="Disordered" evidence="3">
    <location>
        <begin position="610"/>
        <end position="633"/>
    </location>
</feature>
<evidence type="ECO:0000256" key="1">
    <source>
        <dbReference type="PROSITE-ProRule" id="PRU00103"/>
    </source>
</evidence>
<dbReference type="OMA" id="FLTHIYR"/>
<dbReference type="eggNOG" id="KOG0597">
    <property type="taxonomic scope" value="Eukaryota"/>
</dbReference>
<feature type="binding site" evidence="2">
    <location>
        <position position="33"/>
    </location>
    <ligand>
        <name>ATP</name>
        <dbReference type="ChEBI" id="CHEBI:30616"/>
    </ligand>
</feature>
<feature type="region of interest" description="Disordered" evidence="3">
    <location>
        <begin position="1236"/>
        <end position="1256"/>
    </location>
</feature>
<dbReference type="SUPFAM" id="SSF48371">
    <property type="entry name" value="ARM repeat"/>
    <property type="match status" value="1"/>
</dbReference>
<accession>C1E519</accession>
<dbReference type="GO" id="GO:0004672">
    <property type="term" value="F:protein kinase activity"/>
    <property type="evidence" value="ECO:0007669"/>
    <property type="project" value="InterPro"/>
</dbReference>
<dbReference type="PROSITE" id="PS00107">
    <property type="entry name" value="PROTEIN_KINASE_ATP"/>
    <property type="match status" value="1"/>
</dbReference>
<dbReference type="SUPFAM" id="SSF56112">
    <property type="entry name" value="Protein kinase-like (PK-like)"/>
    <property type="match status" value="1"/>
</dbReference>
<dbReference type="InterPro" id="IPR011009">
    <property type="entry name" value="Kinase-like_dom_sf"/>
</dbReference>
<dbReference type="Gene3D" id="1.10.510.10">
    <property type="entry name" value="Transferase(Phosphotransferase) domain 1"/>
    <property type="match status" value="1"/>
</dbReference>
<dbReference type="GO" id="GO:0008017">
    <property type="term" value="F:microtubule binding"/>
    <property type="evidence" value="ECO:0007669"/>
    <property type="project" value="InterPro"/>
</dbReference>
<keyword evidence="2" id="KW-0547">Nucleotide-binding</keyword>
<dbReference type="OrthoDB" id="24822at2759"/>
<feature type="compositionally biased region" description="Acidic residues" evidence="3">
    <location>
        <begin position="522"/>
        <end position="534"/>
    </location>
</feature>
<feature type="domain" description="Protein kinase" evidence="4">
    <location>
        <begin position="4"/>
        <end position="288"/>
    </location>
</feature>
<sequence length="1605" mass="167115">MDRYHIYEAIGRGKHSVVYKGRRKKTIQHYAIKSVDKSQRPRVLQEVQVLRSLSHDLVLKFYAWYETQNHLWLILEYCVGGDLLALLRQDEALPPKSVAAFGRDLAVALRVLHKSGTLHCDLKPSNVLVDENGRLKLCGFGLAKKTADAAKDGPGGVSGGGEGGPKDGLSKRGTPCYMAPELFTEGGVHSYASDLYALGCVLYECCVGKPPFVSNSLTELMEMILNDDPPPLFNGERAREVGESPAGGGSAVGPDPPTPALADLITGLLEKDPARRLDWNAVLRHPFWRESGTGSCAEDLLTLASHPLPPQPAFQTYLAASGTSGRAEVVAHVSDRLAALTTSSSASPAGSSTGPNQRRGRGKEGGGGGGDENASPGSGGGGRRRTSSSGFTHQNASPSSREALRMSVNARANLEREGAGAYASRTPEKRRSSTEEGGAAGGGDPSPGPGASDVELADTDAELNFADATRDDGGVNDGGVNDREHNRSRPASADPAGDEHATLSRVGSARVGGGTGDRGVLDEEEDGEEEDGDGDLLGGRGRPTSAGGYAALAATTTDDSTARTPPPAESVGRGASGIDRVESLPSPAATPPGVGLASSRATFANRLVESRSLSGPRHPPPRDAQSNDATNDAADAAARDMCAELSDHPSDSQVKPIVLNRRIEAVPESHYDPNALPFEPLAISDMLAAPQQDLERFLTQIYRSVAHSSPINEKVNTLAYFETLCTDTAAANVLINSSLMTLFVRMLRASKAPTLRIRLSSVMGLLLRHATYISEELASSGVVTVLTECLKDKNERVRRRAMATLGELLFYIATQQHEAGLKAPADGAGGPPGAWQIPPATVGTVTRMLRQGEDEIAQHYAVKTIENIASHGGDWAHKFSSQETVGSLVAIMSGAKSEQLRGTAASTLSRAARHSPAVLSLVLDKYGIKILVNGLRDTSPKVQQASLNLLNRGLADLGARARASLASEDNRMLLPTLVSLLERGSAVLRGKALLTLASLFRLHNRWLLAACGTRLFSLVDRLQKDRERYLQRCLEALVATVVAAVPRLHDAILREIDRLVAGGRPGSRESGTRSHGGVTLGGGGLAGIAGASVDPSRPGTPGTAGSPLALFPALVHLLGSLALRPRLCDDAFLLACATYVSKAEGPNRCTFPGAEQFRTDVFALLETLSQCAPTLVQTAPGAVTSALLPALADVLARGGGSGAGTGSGGSSADGRFLALKLTCDLALPLWLDPDLDDNTGSERDGSNPGDDGSNRNGRREALAALIRGVLLPLCPALLGDEDPIPLYALKLLGGALEADAGMCGDAARLGLAPKFFEFLSLEHTNNNVHNVRLCLALARSRAVRTLELLCDFAAGHKVAAVLAYAHENAVEPFLEPSLGICAALFTRVVDLRDENGRDGSDPHDALDAAMDGVAPLLDVTHVLIECASAGETEVASFAVPSLAAQSLRLAVDLFPEEASAAIFARGTPLADAVDALGTAAAVDRGERGFADVDLPTGGPSPGGSGGSGGAGGAGAGATSSSGSSSPRRGFARAQRSGLGAIAAAATAAARRASPPFDANSLTPGETTRLEAALRRLARGEPCGVIARAAAEAADGVAEMLARAPR</sequence>
<dbReference type="PROSITE" id="PS50077">
    <property type="entry name" value="HEAT_REPEAT"/>
    <property type="match status" value="1"/>
</dbReference>
<dbReference type="PANTHER" id="PTHR46562:SF1">
    <property type="entry name" value="SERINE_THREONINE-PROTEIN KINASE ULK4"/>
    <property type="match status" value="1"/>
</dbReference>
<dbReference type="Proteomes" id="UP000002009">
    <property type="component" value="Chromosome 4"/>
</dbReference>
<feature type="compositionally biased region" description="Low complexity" evidence="3">
    <location>
        <begin position="1516"/>
        <end position="1526"/>
    </location>
</feature>
<proteinExistence type="predicted"/>
<feature type="compositionally biased region" description="Low complexity" evidence="3">
    <location>
        <begin position="341"/>
        <end position="355"/>
    </location>
</feature>
<evidence type="ECO:0000256" key="3">
    <source>
        <dbReference type="SAM" id="MobiDB-lite"/>
    </source>
</evidence>
<name>C1E519_MICCC</name>